<evidence type="ECO:0000313" key="5">
    <source>
        <dbReference type="Proteomes" id="UP000193498"/>
    </source>
</evidence>
<dbReference type="AlphaFoldDB" id="A0A1Y1Y8G7"/>
<accession>A0A1Y1Y8G7</accession>
<dbReference type="SUPFAM" id="SSF54495">
    <property type="entry name" value="UBC-like"/>
    <property type="match status" value="1"/>
</dbReference>
<name>A0A1Y1Y8G7_9FUNG</name>
<feature type="region of interest" description="Disordered" evidence="2">
    <location>
        <begin position="241"/>
        <end position="271"/>
    </location>
</feature>
<dbReference type="EMBL" id="MCFE01000208">
    <property type="protein sequence ID" value="ORX94311.1"/>
    <property type="molecule type" value="Genomic_DNA"/>
</dbReference>
<feature type="compositionally biased region" description="Polar residues" evidence="2">
    <location>
        <begin position="256"/>
        <end position="271"/>
    </location>
</feature>
<keyword evidence="1" id="KW-0833">Ubl conjugation pathway</keyword>
<dbReference type="Gene3D" id="3.10.110.10">
    <property type="entry name" value="Ubiquitin Conjugating Enzyme"/>
    <property type="match status" value="1"/>
</dbReference>
<dbReference type="InterPro" id="IPR016135">
    <property type="entry name" value="UBQ-conjugating_enzyme/RWD"/>
</dbReference>
<dbReference type="CDD" id="cd23814">
    <property type="entry name" value="UEV_AKTIP"/>
    <property type="match status" value="1"/>
</dbReference>
<evidence type="ECO:0000259" key="3">
    <source>
        <dbReference type="PROSITE" id="PS50127"/>
    </source>
</evidence>
<dbReference type="PANTHER" id="PTHR24067">
    <property type="entry name" value="UBIQUITIN-CONJUGATING ENZYME E2"/>
    <property type="match status" value="1"/>
</dbReference>
<dbReference type="OrthoDB" id="5596422at2759"/>
<evidence type="ECO:0000313" key="4">
    <source>
        <dbReference type="EMBL" id="ORX94311.1"/>
    </source>
</evidence>
<sequence length="271" mass="31560">MMSNNGSPRQSASLSIQATRSTKSDNASYEQEDSEVASERTVQKKRPQFYSQYFKRYELMIEFTNLRNPSHCPSGIYIMPSLDNMNVWYGSIFVHKGYYRNGIFKFKIAIPQEYPDKAPSVDFINDVFHPLVDVYRRFSLKQRFPQWTPHKDFISHILHYIKSSFKKSVLDNLQQHNCPNQEAWLMYRNKPEVFAEFAKNCAEYSVMDSNLYGDHQGSSSIRFNKLSDQKFEELKTMILNRSVHPGGGSENETEEQSFTPGRSNETPTRVV</sequence>
<dbReference type="Pfam" id="PF00179">
    <property type="entry name" value="UQ_con"/>
    <property type="match status" value="1"/>
</dbReference>
<dbReference type="PROSITE" id="PS50127">
    <property type="entry name" value="UBC_2"/>
    <property type="match status" value="1"/>
</dbReference>
<feature type="compositionally biased region" description="Polar residues" evidence="2">
    <location>
        <begin position="1"/>
        <end position="29"/>
    </location>
</feature>
<proteinExistence type="predicted"/>
<evidence type="ECO:0000256" key="2">
    <source>
        <dbReference type="SAM" id="MobiDB-lite"/>
    </source>
</evidence>
<gene>
    <name evidence="4" type="ORF">K493DRAFT_337854</name>
</gene>
<dbReference type="SMART" id="SM00212">
    <property type="entry name" value="UBCc"/>
    <property type="match status" value="1"/>
</dbReference>
<reference evidence="4 5" key="1">
    <citation type="submission" date="2016-07" db="EMBL/GenBank/DDBJ databases">
        <title>Pervasive Adenine N6-methylation of Active Genes in Fungi.</title>
        <authorList>
            <consortium name="DOE Joint Genome Institute"/>
            <person name="Mondo S.J."/>
            <person name="Dannebaum R.O."/>
            <person name="Kuo R.C."/>
            <person name="Labutti K."/>
            <person name="Haridas S."/>
            <person name="Kuo A."/>
            <person name="Salamov A."/>
            <person name="Ahrendt S.R."/>
            <person name="Lipzen A."/>
            <person name="Sullivan W."/>
            <person name="Andreopoulos W.B."/>
            <person name="Clum A."/>
            <person name="Lindquist E."/>
            <person name="Daum C."/>
            <person name="Ramamoorthy G.K."/>
            <person name="Gryganskyi A."/>
            <person name="Culley D."/>
            <person name="Magnuson J.K."/>
            <person name="James T.Y."/>
            <person name="O'Malley M.A."/>
            <person name="Stajich J.E."/>
            <person name="Spatafora J.W."/>
            <person name="Visel A."/>
            <person name="Grigoriev I.V."/>
        </authorList>
    </citation>
    <scope>NUCLEOTIDE SEQUENCE [LARGE SCALE GENOMIC DNA]</scope>
    <source>
        <strain evidence="4 5">CBS 931.73</strain>
    </source>
</reference>
<dbReference type="InterPro" id="IPR050113">
    <property type="entry name" value="Ub_conjugating_enzyme"/>
</dbReference>
<dbReference type="STRING" id="1314790.A0A1Y1Y8G7"/>
<organism evidence="4 5">
    <name type="scientific">Basidiobolus meristosporus CBS 931.73</name>
    <dbReference type="NCBI Taxonomy" id="1314790"/>
    <lineage>
        <taxon>Eukaryota</taxon>
        <taxon>Fungi</taxon>
        <taxon>Fungi incertae sedis</taxon>
        <taxon>Zoopagomycota</taxon>
        <taxon>Entomophthoromycotina</taxon>
        <taxon>Basidiobolomycetes</taxon>
        <taxon>Basidiobolales</taxon>
        <taxon>Basidiobolaceae</taxon>
        <taxon>Basidiobolus</taxon>
    </lineage>
</organism>
<keyword evidence="5" id="KW-1185">Reference proteome</keyword>
<feature type="domain" description="UBC core" evidence="3">
    <location>
        <begin position="54"/>
        <end position="207"/>
    </location>
</feature>
<evidence type="ECO:0000256" key="1">
    <source>
        <dbReference type="ARBA" id="ARBA00022786"/>
    </source>
</evidence>
<dbReference type="InParanoid" id="A0A1Y1Y8G7"/>
<feature type="region of interest" description="Disordered" evidence="2">
    <location>
        <begin position="1"/>
        <end position="41"/>
    </location>
</feature>
<dbReference type="InterPro" id="IPR000608">
    <property type="entry name" value="UBC"/>
</dbReference>
<comment type="caution">
    <text evidence="4">The sequence shown here is derived from an EMBL/GenBank/DDBJ whole genome shotgun (WGS) entry which is preliminary data.</text>
</comment>
<protein>
    <submittedName>
        <fullName evidence="4">UBC-like protein</fullName>
    </submittedName>
</protein>
<dbReference type="Proteomes" id="UP000193498">
    <property type="component" value="Unassembled WGS sequence"/>
</dbReference>